<dbReference type="AlphaFoldDB" id="A0A0G1GNS4"/>
<keyword evidence="1" id="KW-0812">Transmembrane</keyword>
<feature type="transmembrane region" description="Helical" evidence="1">
    <location>
        <begin position="14"/>
        <end position="31"/>
    </location>
</feature>
<feature type="transmembrane region" description="Helical" evidence="1">
    <location>
        <begin position="68"/>
        <end position="88"/>
    </location>
</feature>
<dbReference type="Proteomes" id="UP000034617">
    <property type="component" value="Unassembled WGS sequence"/>
</dbReference>
<keyword evidence="1" id="KW-0472">Membrane</keyword>
<comment type="caution">
    <text evidence="2">The sequence shown here is derived from an EMBL/GenBank/DDBJ whole genome shotgun (WGS) entry which is preliminary data.</text>
</comment>
<proteinExistence type="predicted"/>
<reference evidence="2 3" key="1">
    <citation type="journal article" date="2015" name="Nature">
        <title>rRNA introns, odd ribosomes, and small enigmatic genomes across a large radiation of phyla.</title>
        <authorList>
            <person name="Brown C.T."/>
            <person name="Hug L.A."/>
            <person name="Thomas B.C."/>
            <person name="Sharon I."/>
            <person name="Castelle C.J."/>
            <person name="Singh A."/>
            <person name="Wilkins M.J."/>
            <person name="Williams K.H."/>
            <person name="Banfield J.F."/>
        </authorList>
    </citation>
    <scope>NUCLEOTIDE SEQUENCE [LARGE SCALE GENOMIC DNA]</scope>
</reference>
<sequence>MQTQWYQRILFDNLHHYQLGVILVIFSFMFLRNKRRLHNILIALGVGMVIDESMYVLSFLGLKNFTHYHLEGIIFEFLVFLFYAYAYLQFSKK</sequence>
<protein>
    <submittedName>
        <fullName evidence="2">Uncharacterized protein</fullName>
    </submittedName>
</protein>
<evidence type="ECO:0000256" key="1">
    <source>
        <dbReference type="SAM" id="Phobius"/>
    </source>
</evidence>
<keyword evidence="1" id="KW-1133">Transmembrane helix</keyword>
<name>A0A0G1GNS4_9BACT</name>
<gene>
    <name evidence="2" type="ORF">UW22_C0036G0009</name>
</gene>
<evidence type="ECO:0000313" key="3">
    <source>
        <dbReference type="Proteomes" id="UP000034617"/>
    </source>
</evidence>
<accession>A0A0G1GNS4</accession>
<evidence type="ECO:0000313" key="2">
    <source>
        <dbReference type="EMBL" id="KKT36621.1"/>
    </source>
</evidence>
<feature type="transmembrane region" description="Helical" evidence="1">
    <location>
        <begin position="40"/>
        <end position="62"/>
    </location>
</feature>
<dbReference type="EMBL" id="LCHM01000036">
    <property type="protein sequence ID" value="KKT36621.1"/>
    <property type="molecule type" value="Genomic_DNA"/>
</dbReference>
<organism evidence="2 3">
    <name type="scientific">Candidatus Gottesmanbacteria bacterium GW2011_GWB1_44_11c</name>
    <dbReference type="NCBI Taxonomy" id="1618447"/>
    <lineage>
        <taxon>Bacteria</taxon>
        <taxon>Candidatus Gottesmaniibacteriota</taxon>
    </lineage>
</organism>